<evidence type="ECO:0000256" key="3">
    <source>
        <dbReference type="ARBA" id="ARBA00023204"/>
    </source>
</evidence>
<dbReference type="PANTHER" id="PTHR12159">
    <property type="entry name" value="G/T AND G/U MISMATCH-SPECIFIC DNA GLYCOSYLASE"/>
    <property type="match status" value="1"/>
</dbReference>
<dbReference type="InterPro" id="IPR036895">
    <property type="entry name" value="Uracil-DNA_glycosylase-like_sf"/>
</dbReference>
<keyword evidence="5" id="KW-0326">Glycosidase</keyword>
<evidence type="ECO:0000256" key="1">
    <source>
        <dbReference type="ARBA" id="ARBA00022763"/>
    </source>
</evidence>
<dbReference type="InterPro" id="IPR005122">
    <property type="entry name" value="Uracil-DNA_glycosylase-like"/>
</dbReference>
<dbReference type="Gene3D" id="3.40.470.10">
    <property type="entry name" value="Uracil-DNA glycosylase-like domain"/>
    <property type="match status" value="1"/>
</dbReference>
<dbReference type="SUPFAM" id="SSF52141">
    <property type="entry name" value="Uracil-DNA glycosylase-like"/>
    <property type="match status" value="1"/>
</dbReference>
<dbReference type="Pfam" id="PF03167">
    <property type="entry name" value="UDG"/>
    <property type="match status" value="1"/>
</dbReference>
<dbReference type="GO" id="GO:0006285">
    <property type="term" value="P:base-excision repair, AP site formation"/>
    <property type="evidence" value="ECO:0007669"/>
    <property type="project" value="InterPro"/>
</dbReference>
<feature type="domain" description="Uracil-DNA glycosylase-like" evidence="4">
    <location>
        <begin position="8"/>
        <end position="154"/>
    </location>
</feature>
<accession>A0A644ZC11</accession>
<keyword evidence="1" id="KW-0227">DNA damage</keyword>
<gene>
    <name evidence="5" type="primary">mug_2</name>
    <name evidence="5" type="ORF">SDC9_82016</name>
</gene>
<organism evidence="5">
    <name type="scientific">bioreactor metagenome</name>
    <dbReference type="NCBI Taxonomy" id="1076179"/>
    <lineage>
        <taxon>unclassified sequences</taxon>
        <taxon>metagenomes</taxon>
        <taxon>ecological metagenomes</taxon>
    </lineage>
</organism>
<proteinExistence type="predicted"/>
<dbReference type="AlphaFoldDB" id="A0A644ZC11"/>
<protein>
    <submittedName>
        <fullName evidence="5">G/U mismatch-specific DNA glycosylase</fullName>
        <ecNumber evidence="5">3.2.2.28</ecNumber>
    </submittedName>
</protein>
<dbReference type="CDD" id="cd10028">
    <property type="entry name" value="UDG-F2_TDG_MUG"/>
    <property type="match status" value="1"/>
</dbReference>
<evidence type="ECO:0000259" key="4">
    <source>
        <dbReference type="Pfam" id="PF03167"/>
    </source>
</evidence>
<evidence type="ECO:0000313" key="5">
    <source>
        <dbReference type="EMBL" id="MPM35424.1"/>
    </source>
</evidence>
<evidence type="ECO:0000256" key="2">
    <source>
        <dbReference type="ARBA" id="ARBA00022801"/>
    </source>
</evidence>
<dbReference type="InterPro" id="IPR015637">
    <property type="entry name" value="MUG/TDG"/>
</dbReference>
<dbReference type="GO" id="GO:0008263">
    <property type="term" value="F:pyrimidine-specific mismatch base pair DNA N-glycosylase activity"/>
    <property type="evidence" value="ECO:0007669"/>
    <property type="project" value="TreeGrafter"/>
</dbReference>
<sequence length="166" mass="18628">MVLPDILANGLKVVFCGTAPGNVSAKAGAYYANNSNKFWEMLHKMGLTEKKMDAKDFRHVLDAGIGLTDMAKEQFGMDKVLKKHDFDKEAFEEKIVKYQPKVLCFTSKRAAQSYYGLSSSAGIQYGRQDKTIGTTVVFVLPSPSPAAIRWWDESYWLEAAKYIKNL</sequence>
<comment type="caution">
    <text evidence="5">The sequence shown here is derived from an EMBL/GenBank/DDBJ whole genome shotgun (WGS) entry which is preliminary data.</text>
</comment>
<dbReference type="GO" id="GO:0004844">
    <property type="term" value="F:uracil DNA N-glycosylase activity"/>
    <property type="evidence" value="ECO:0007669"/>
    <property type="project" value="TreeGrafter"/>
</dbReference>
<dbReference type="PANTHER" id="PTHR12159:SF9">
    <property type="entry name" value="G_T MISMATCH-SPECIFIC THYMINE DNA GLYCOSYLASE"/>
    <property type="match status" value="1"/>
</dbReference>
<keyword evidence="3" id="KW-0234">DNA repair</keyword>
<keyword evidence="2 5" id="KW-0378">Hydrolase</keyword>
<reference evidence="5" key="1">
    <citation type="submission" date="2019-08" db="EMBL/GenBank/DDBJ databases">
        <authorList>
            <person name="Kucharzyk K."/>
            <person name="Murdoch R.W."/>
            <person name="Higgins S."/>
            <person name="Loffler F."/>
        </authorList>
    </citation>
    <scope>NUCLEOTIDE SEQUENCE</scope>
</reference>
<dbReference type="EC" id="3.2.2.28" evidence="5"/>
<dbReference type="EMBL" id="VSSQ01007281">
    <property type="protein sequence ID" value="MPM35424.1"/>
    <property type="molecule type" value="Genomic_DNA"/>
</dbReference>
<name>A0A644ZC11_9ZZZZ</name>